<sequence length="782" mass="88841">MQRPPQDKFEVTNEMMHRLEDEDAFENMLESYVANEVDGLPRGGKLFDNVPRVSDGFDGLPRGVNVFDGGISFDHDSQFITRPGRDISSLIFYPLPAPEDEEESREPNPSAPSHPNAPKIPPIPLQPGDPIPRLNVASCKPHPLEFGHHVRRRPWETGSVHPPLIVGTERPIKALWQSTSSIPSQLLHPGPFSFALSWPDSDFPVVRLDTSHDKPLFPLFYTEEGYVYLPKRVIWRDDTAALVKYAEFWGRNWEATRSPPREVAYKADLKAGMHARRYEAGRYRSRDGPPRQREELGIDWAREFREEVKILEVLGMTGSAHFSRMIGFPARSDSGFLVECDEWPGARQGRVKWLLGEEGKWSVYSVWRMFECLAKACAVMAWGSEYPDFPVEGWNQIVHLGLGQPTVEISMTPDHGHTCGGDVCYKISDFSSAIRWPAGDIVSNPWEDIEKPGVNKYREIEMKRELALKEYLYKGDGDYAPELSQALPQDSDSGIRPSIQGNYGWWTNVYAIGKIAGATFRASTSQGDPKKSRAPYPADDIVTPEPSLGVTDAASLSSLTHLEQETYWRRHAAGDPVARLEGLIAACTAEDPRSRITIPELLLEITKGLTETDETRMEESLQPLHWEEPGQRMLISRCHDRVRRLTASNLWSMKEIGLRLHEAVYREMRGIIHGRQDGPWTVPGEERQEEERFRIRLDDRQKWDEVVRRVFVDEHGKPAAERLRWGIGTREVSVEPSEDEADEEGQSDHEIDCVYGTQVMGEGMLERYAGRLGRWDVSFYTG</sequence>
<feature type="compositionally biased region" description="Low complexity" evidence="1">
    <location>
        <begin position="107"/>
        <end position="117"/>
    </location>
</feature>
<comment type="caution">
    <text evidence="2">The sequence shown here is derived from an EMBL/GenBank/DDBJ whole genome shotgun (WGS) entry which is preliminary data.</text>
</comment>
<evidence type="ECO:0000256" key="1">
    <source>
        <dbReference type="SAM" id="MobiDB-lite"/>
    </source>
</evidence>
<dbReference type="EMBL" id="JANBVN010000012">
    <property type="protein sequence ID" value="KAJ9162382.1"/>
    <property type="molecule type" value="Genomic_DNA"/>
</dbReference>
<feature type="compositionally biased region" description="Pro residues" evidence="1">
    <location>
        <begin position="118"/>
        <end position="130"/>
    </location>
</feature>
<dbReference type="AlphaFoldDB" id="A0AA38VP64"/>
<accession>A0AA38VP64</accession>
<reference evidence="2" key="1">
    <citation type="submission" date="2022-07" db="EMBL/GenBank/DDBJ databases">
        <title>Fungi with potential for degradation of polypropylene.</title>
        <authorList>
            <person name="Gostincar C."/>
        </authorList>
    </citation>
    <scope>NUCLEOTIDE SEQUENCE</scope>
    <source>
        <strain evidence="2">EXF-13287</strain>
    </source>
</reference>
<dbReference type="Proteomes" id="UP001174691">
    <property type="component" value="Unassembled WGS sequence"/>
</dbReference>
<organism evidence="2 3">
    <name type="scientific">Coniochaeta hoffmannii</name>
    <dbReference type="NCBI Taxonomy" id="91930"/>
    <lineage>
        <taxon>Eukaryota</taxon>
        <taxon>Fungi</taxon>
        <taxon>Dikarya</taxon>
        <taxon>Ascomycota</taxon>
        <taxon>Pezizomycotina</taxon>
        <taxon>Sordariomycetes</taxon>
        <taxon>Sordariomycetidae</taxon>
        <taxon>Coniochaetales</taxon>
        <taxon>Coniochaetaceae</taxon>
        <taxon>Coniochaeta</taxon>
    </lineage>
</organism>
<evidence type="ECO:0000313" key="3">
    <source>
        <dbReference type="Proteomes" id="UP001174691"/>
    </source>
</evidence>
<evidence type="ECO:0000313" key="2">
    <source>
        <dbReference type="EMBL" id="KAJ9162382.1"/>
    </source>
</evidence>
<gene>
    <name evidence="2" type="ORF">NKR19_g1323</name>
</gene>
<proteinExistence type="predicted"/>
<keyword evidence="3" id="KW-1185">Reference proteome</keyword>
<feature type="region of interest" description="Disordered" evidence="1">
    <location>
        <begin position="522"/>
        <end position="547"/>
    </location>
</feature>
<protein>
    <recommendedName>
        <fullName evidence="4">Protein kinase domain-containing protein</fullName>
    </recommendedName>
</protein>
<feature type="region of interest" description="Disordered" evidence="1">
    <location>
        <begin position="98"/>
        <end position="132"/>
    </location>
</feature>
<name>A0AA38VP64_9PEZI</name>
<evidence type="ECO:0008006" key="4">
    <source>
        <dbReference type="Google" id="ProtNLM"/>
    </source>
</evidence>